<protein>
    <submittedName>
        <fullName evidence="16">Corin, serine peptidase</fullName>
    </submittedName>
</protein>
<feature type="disulfide bond" evidence="12">
    <location>
        <begin position="594"/>
        <end position="609"/>
    </location>
</feature>
<comment type="subcellular location">
    <subcellularLocation>
        <location evidence="1">Cell membrane</location>
        <topology evidence="1">Single-pass type II membrane protein</topology>
    </subcellularLocation>
    <subcellularLocation>
        <location evidence="2">Secreted</location>
    </subcellularLocation>
</comment>
<feature type="active site" description="Charge relay system" evidence="10">
    <location>
        <position position="800"/>
    </location>
</feature>
<dbReference type="FunFam" id="4.10.400.10:FF:000056">
    <property type="entry name" value="Terribly reduced optic lobes, isoform AM"/>
    <property type="match status" value="1"/>
</dbReference>
<keyword evidence="3" id="KW-0964">Secreted</keyword>
<evidence type="ECO:0000256" key="7">
    <source>
        <dbReference type="ARBA" id="ARBA00022968"/>
    </source>
</evidence>
<feature type="domain" description="Peptidase S1" evidence="15">
    <location>
        <begin position="759"/>
        <end position="992"/>
    </location>
</feature>
<dbReference type="GO" id="GO:0016486">
    <property type="term" value="P:peptide hormone processing"/>
    <property type="evidence" value="ECO:0007669"/>
    <property type="project" value="InterPro"/>
</dbReference>
<feature type="disulfide bond" evidence="12">
    <location>
        <begin position="358"/>
        <end position="373"/>
    </location>
</feature>
<evidence type="ECO:0000256" key="13">
    <source>
        <dbReference type="SAM" id="Phobius"/>
    </source>
</evidence>
<sequence length="999" mass="110805">MGRVSFSVRVGSIQRPRSQCRGRCHLSCGVLPSHGALHASSGLGCALAALETVDGAVGASPSGIYSFLSAPASRAPGGWKDCAAALPALDVLRADDNNMGNGCSQKLATANPLRFLLLVLIPCICALVLLLVILLSYVGTLQKVYFKSNGSEPLVTDGEIQGSDVILTNTIYNQSTVISTAHPDQHIPAWTTDASLPGDQSHRNTSACMNITHSQCQMLPYHSTPTPLLSVVRNMEMEKFLKFFTYLHRLSCYQHIMLFGCSLAFPECIIDGDDSHGLLPCRSFCEAAKEGCESVLGMVNYSWPDFLKCSQFRNHTESSDVSRICFSPQQENGKQLLCGGGESFLCASGICIPRKLQCNGYNDCDDWSDEAHCSQTPCQEGDRRCLYIACIDSCGGSSLCDPNNSLNNCSQCEPITLELCMNLPYNSTSYPNYLGHRTQKEASISWESSLFPALVQTNCYKYLMFFACTILVPKCDVNTGQSIPPCRALCEHSKERCESVLGIVGLQWPEDTDCSQFPEENSDNQTCLMPDEYVEECSPSHFKCRSGRCVLASRRCDGQADCDDDSDEENCGCKERDLWECPSNKQCLKHTVICDGFPDCPDYMDEKNCSFCQDDELECANHACVSRNLWCDGEADCSDSSDEWDCVTLSINVNSSSFLMVHRAATEHHVCADGWQEMFSQLACKQMGLGEPSVTELIQEQEKELRWLTLHSNWESLNGTTLHELLVNGQSCQSRSKISLLCTKQDCGRRPAARMNKRILGGRTSRPGRWPWQCSLQSEPSGHICGCVLIAKKWVLTVAHCFEGRENAAVWKVVLGINNLDHPSVFMQTRFVKTIILHPRYSRAVVDYDISIIELNEDISETGYVRPVCLPSPEQWLEPDTYCYITGWGHMGNKMPFKLQEGEVRIISLEQCQSYFDMKTITTRMICAGYESGTVDSCMGDSGGPLVCEKPGGQWTLFGLTSWGSVCFSKVLGPGVYSNVSYFVEWIKRQIYIQTFLLN</sequence>
<dbReference type="FunFam" id="1.10.2000.10:FF:000013">
    <property type="entry name" value="atrial natriuretic peptide-converting enzyme"/>
    <property type="match status" value="1"/>
</dbReference>
<evidence type="ECO:0000259" key="15">
    <source>
        <dbReference type="PROSITE" id="PS50240"/>
    </source>
</evidence>
<feature type="disulfide bond" evidence="11">
    <location>
        <begin position="285"/>
        <end position="309"/>
    </location>
</feature>
<keyword evidence="7" id="KW-0735">Signal-anchor</keyword>
<keyword evidence="4" id="KW-0645">Protease</keyword>
<dbReference type="AlphaFoldDB" id="A0A7N9IGV4"/>
<dbReference type="SMART" id="SM00192">
    <property type="entry name" value="LDLa"/>
    <property type="match status" value="4"/>
</dbReference>
<dbReference type="InterPro" id="IPR033116">
    <property type="entry name" value="TRYPSIN_SER"/>
</dbReference>
<dbReference type="InterPro" id="IPR023415">
    <property type="entry name" value="LDLR_class-A_CS"/>
</dbReference>
<dbReference type="InterPro" id="IPR036055">
    <property type="entry name" value="LDL_receptor-like_sf"/>
</dbReference>
<dbReference type="Ensembl" id="ENSMFAT00000083830.1">
    <property type="protein sequence ID" value="ENSMFAP00000062523.1"/>
    <property type="gene ID" value="ENSMFAG00000036209.2"/>
</dbReference>
<dbReference type="GO" id="GO:0007565">
    <property type="term" value="P:female pregnancy"/>
    <property type="evidence" value="ECO:0007669"/>
    <property type="project" value="UniProtKB-ARBA"/>
</dbReference>
<dbReference type="Gene3D" id="4.10.400.10">
    <property type="entry name" value="Low-density Lipoprotein Receptor"/>
    <property type="match status" value="4"/>
</dbReference>
<dbReference type="GO" id="GO:0005576">
    <property type="term" value="C:extracellular region"/>
    <property type="evidence" value="ECO:0007669"/>
    <property type="project" value="UniProtKB-SubCell"/>
</dbReference>
<dbReference type="Gene3D" id="2.40.10.10">
    <property type="entry name" value="Trypsin-like serine proteases"/>
    <property type="match status" value="1"/>
</dbReference>
<evidence type="ECO:0000256" key="11">
    <source>
        <dbReference type="PROSITE-ProRule" id="PRU00090"/>
    </source>
</evidence>
<keyword evidence="17" id="KW-1185">Reference proteome</keyword>
<dbReference type="Gene3D" id="1.10.2000.10">
    <property type="entry name" value="Frizzled cysteine-rich domain"/>
    <property type="match status" value="2"/>
</dbReference>
<reference evidence="16 17" key="1">
    <citation type="submission" date="2013-03" db="EMBL/GenBank/DDBJ databases">
        <authorList>
            <person name="Warren W."/>
            <person name="Wilson R.K."/>
        </authorList>
    </citation>
    <scope>NUCLEOTIDE SEQUENCE</scope>
</reference>
<feature type="disulfide bond" evidence="12">
    <location>
        <begin position="556"/>
        <end position="571"/>
    </location>
</feature>
<dbReference type="InterPro" id="IPR001254">
    <property type="entry name" value="Trypsin_dom"/>
</dbReference>
<gene>
    <name evidence="16" type="primary">CORIN</name>
</gene>
<dbReference type="PANTHER" id="PTHR24252:SF11">
    <property type="entry name" value="ATRIAL NATRIURETIC PEPTIDE-CONVERTING ENZYME ISOFORM X1"/>
    <property type="match status" value="1"/>
</dbReference>
<name>A0A7N9IGV4_MACFA</name>
<dbReference type="Proteomes" id="UP000233100">
    <property type="component" value="Chromosome 5"/>
</dbReference>
<evidence type="ECO:0000256" key="3">
    <source>
        <dbReference type="ARBA" id="ARBA00022525"/>
    </source>
</evidence>
<evidence type="ECO:0000256" key="10">
    <source>
        <dbReference type="PIRSR" id="PIRSR036376-50"/>
    </source>
</evidence>
<dbReference type="InterPro" id="IPR043504">
    <property type="entry name" value="Peptidase_S1_PA_chymotrypsin"/>
</dbReference>
<evidence type="ECO:0000256" key="8">
    <source>
        <dbReference type="ARBA" id="ARBA00023157"/>
    </source>
</evidence>
<dbReference type="CDD" id="cd07888">
    <property type="entry name" value="CRD_corin_2"/>
    <property type="match status" value="1"/>
</dbReference>
<dbReference type="FunFam" id="2.40.10.10:FF:000015">
    <property type="entry name" value="Atrial natriuretic peptide-converting enzyme"/>
    <property type="match status" value="1"/>
</dbReference>
<evidence type="ECO:0000313" key="16">
    <source>
        <dbReference type="Ensembl" id="ENSMFAP00000062523.1"/>
    </source>
</evidence>
<dbReference type="InterPro" id="IPR020067">
    <property type="entry name" value="Frizzled_dom"/>
</dbReference>
<keyword evidence="13" id="KW-0812">Transmembrane</keyword>
<keyword evidence="13" id="KW-1133">Transmembrane helix</keyword>
<dbReference type="Bgee" id="ENSMFAG00000036209">
    <property type="expression patterns" value="Expressed in heart and 4 other cell types or tissues"/>
</dbReference>
<proteinExistence type="predicted"/>
<dbReference type="SUPFAM" id="SSF57424">
    <property type="entry name" value="LDL receptor-like module"/>
    <property type="match status" value="4"/>
</dbReference>
<feature type="disulfide bond" evidence="11">
    <location>
        <begin position="486"/>
        <end position="527"/>
    </location>
</feature>
<evidence type="ECO:0000256" key="6">
    <source>
        <dbReference type="ARBA" id="ARBA00022825"/>
    </source>
</evidence>
<feature type="disulfide bond" evidence="11">
    <location>
        <begin position="459"/>
        <end position="497"/>
    </location>
</feature>
<dbReference type="Pfam" id="PF01392">
    <property type="entry name" value="Fz"/>
    <property type="match status" value="2"/>
</dbReference>
<feature type="domain" description="FZ" evidence="14">
    <location>
        <begin position="407"/>
        <end position="530"/>
    </location>
</feature>
<feature type="disulfide bond" evidence="12">
    <location>
        <begin position="346"/>
        <end position="364"/>
    </location>
</feature>
<dbReference type="PANTHER" id="PTHR24252">
    <property type="entry name" value="ACROSIN-RELATED"/>
    <property type="match status" value="1"/>
</dbReference>
<dbReference type="InterPro" id="IPR041763">
    <property type="entry name" value="Corin_CRD_2"/>
</dbReference>
<dbReference type="PROSITE" id="PS00135">
    <property type="entry name" value="TRYPSIN_SER"/>
    <property type="match status" value="1"/>
</dbReference>
<dbReference type="SUPFAM" id="SSF63501">
    <property type="entry name" value="Frizzled cysteine-rich domain"/>
    <property type="match status" value="2"/>
</dbReference>
<evidence type="ECO:0000256" key="4">
    <source>
        <dbReference type="ARBA" id="ARBA00022670"/>
    </source>
</evidence>
<dbReference type="GO" id="GO:0003050">
    <property type="term" value="P:regulation of systemic arterial blood pressure by atrial natriuretic peptide"/>
    <property type="evidence" value="ECO:0007669"/>
    <property type="project" value="UniProtKB-ARBA"/>
</dbReference>
<dbReference type="Pfam" id="PF15494">
    <property type="entry name" value="SRCR_2"/>
    <property type="match status" value="1"/>
</dbReference>
<dbReference type="FunFam" id="4.10.400.10:FF:000103">
    <property type="entry name" value="Atrial natriuretic peptide-converting enzyme"/>
    <property type="match status" value="1"/>
</dbReference>
<dbReference type="CDD" id="cd07445">
    <property type="entry name" value="CRD_corin_1"/>
    <property type="match status" value="1"/>
</dbReference>
<feature type="disulfide bond" evidence="12">
    <location>
        <begin position="537"/>
        <end position="549"/>
    </location>
</feature>
<dbReference type="PROSITE" id="PS50038">
    <property type="entry name" value="FZ"/>
    <property type="match status" value="2"/>
</dbReference>
<dbReference type="SMART" id="SM00202">
    <property type="entry name" value="SR"/>
    <property type="match status" value="1"/>
</dbReference>
<dbReference type="InterPro" id="IPR009003">
    <property type="entry name" value="Peptidase_S1_PA"/>
</dbReference>
<dbReference type="GO" id="GO:0004252">
    <property type="term" value="F:serine-type endopeptidase activity"/>
    <property type="evidence" value="ECO:0007669"/>
    <property type="project" value="InterPro"/>
</dbReference>
<dbReference type="InterPro" id="IPR001190">
    <property type="entry name" value="SRCR"/>
</dbReference>
<dbReference type="PROSITE" id="PS50240">
    <property type="entry name" value="TRYPSIN_DOM"/>
    <property type="match status" value="1"/>
</dbReference>
<feature type="active site" description="Charge relay system" evidence="10">
    <location>
        <position position="849"/>
    </location>
</feature>
<evidence type="ECO:0000256" key="2">
    <source>
        <dbReference type="ARBA" id="ARBA00004613"/>
    </source>
</evidence>
<feature type="disulfide bond" evidence="12">
    <location>
        <begin position="612"/>
        <end position="624"/>
    </location>
</feature>
<feature type="disulfide bond" evidence="12">
    <location>
        <begin position="544"/>
        <end position="562"/>
    </location>
</feature>
<evidence type="ECO:0000256" key="1">
    <source>
        <dbReference type="ARBA" id="ARBA00004401"/>
    </source>
</evidence>
<accession>A0A7N9IGV4</accession>
<dbReference type="SUPFAM" id="SSF56487">
    <property type="entry name" value="SRCR-like"/>
    <property type="match status" value="1"/>
</dbReference>
<feature type="disulfide bond" evidence="12">
    <location>
        <begin position="619"/>
        <end position="637"/>
    </location>
</feature>
<dbReference type="InterPro" id="IPR017052">
    <property type="entry name" value="Corin"/>
</dbReference>
<reference evidence="16" key="2">
    <citation type="submission" date="2025-08" db="UniProtKB">
        <authorList>
            <consortium name="Ensembl"/>
        </authorList>
    </citation>
    <scope>IDENTIFICATION</scope>
</reference>
<evidence type="ECO:0000259" key="14">
    <source>
        <dbReference type="PROSITE" id="PS50038"/>
    </source>
</evidence>
<feature type="transmembrane region" description="Helical" evidence="13">
    <location>
        <begin position="115"/>
        <end position="138"/>
    </location>
</feature>
<dbReference type="GeneTree" id="ENSGT00940000157103"/>
<dbReference type="Pfam" id="PF00089">
    <property type="entry name" value="Trypsin"/>
    <property type="match status" value="1"/>
</dbReference>
<dbReference type="CDD" id="cd00190">
    <property type="entry name" value="Tryp_SPc"/>
    <property type="match status" value="1"/>
</dbReference>
<dbReference type="FunFam" id="1.10.2000.10:FF:000011">
    <property type="entry name" value="Corin, serine peptidase"/>
    <property type="match status" value="1"/>
</dbReference>
<evidence type="ECO:0000256" key="5">
    <source>
        <dbReference type="ARBA" id="ARBA00022801"/>
    </source>
</evidence>
<dbReference type="InterPro" id="IPR036772">
    <property type="entry name" value="SRCR-like_dom_sf"/>
</dbReference>
<dbReference type="SUPFAM" id="SSF50494">
    <property type="entry name" value="Trypsin-like serine proteases"/>
    <property type="match status" value="1"/>
</dbReference>
<dbReference type="FunFam" id="4.10.400.10:FF:000054">
    <property type="entry name" value="Corin, serine peptidase"/>
    <property type="match status" value="1"/>
</dbReference>
<dbReference type="PIRSF" id="PIRSF036376">
    <property type="entry name" value="Corin"/>
    <property type="match status" value="1"/>
</dbReference>
<organism evidence="16 17">
    <name type="scientific">Macaca fascicularis</name>
    <name type="common">Crab-eating macaque</name>
    <name type="synonym">Cynomolgus monkey</name>
    <dbReference type="NCBI Taxonomy" id="9541"/>
    <lineage>
        <taxon>Eukaryota</taxon>
        <taxon>Metazoa</taxon>
        <taxon>Chordata</taxon>
        <taxon>Craniata</taxon>
        <taxon>Vertebrata</taxon>
        <taxon>Euteleostomi</taxon>
        <taxon>Mammalia</taxon>
        <taxon>Eutheria</taxon>
        <taxon>Euarchontoglires</taxon>
        <taxon>Primates</taxon>
        <taxon>Haplorrhini</taxon>
        <taxon>Catarrhini</taxon>
        <taxon>Cercopithecidae</taxon>
        <taxon>Cercopithecinae</taxon>
        <taxon>Macaca</taxon>
    </lineage>
</organism>
<reference evidence="16" key="3">
    <citation type="submission" date="2025-09" db="UniProtKB">
        <authorList>
            <consortium name="Ensembl"/>
        </authorList>
    </citation>
    <scope>IDENTIFICATION</scope>
</reference>
<dbReference type="CDD" id="cd00112">
    <property type="entry name" value="LDLa"/>
    <property type="match status" value="4"/>
</dbReference>
<dbReference type="InterPro" id="IPR041762">
    <property type="entry name" value="Corin_CRD_1"/>
</dbReference>
<keyword evidence="13" id="KW-0472">Membrane</keyword>
<dbReference type="PRINTS" id="PR00261">
    <property type="entry name" value="LDLRECEPTOR"/>
</dbReference>
<evidence type="ECO:0000256" key="9">
    <source>
        <dbReference type="ARBA" id="ARBA00023180"/>
    </source>
</evidence>
<dbReference type="SMART" id="SM00020">
    <property type="entry name" value="Tryp_SPc"/>
    <property type="match status" value="1"/>
</dbReference>
<evidence type="ECO:0000313" key="17">
    <source>
        <dbReference type="Proteomes" id="UP000233100"/>
    </source>
</evidence>
<dbReference type="PROSITE" id="PS50068">
    <property type="entry name" value="LDLRA_2"/>
    <property type="match status" value="4"/>
</dbReference>
<feature type="active site" description="Charge relay system" evidence="10">
    <location>
        <position position="942"/>
    </location>
</feature>
<dbReference type="InterPro" id="IPR036790">
    <property type="entry name" value="Frizzled_dom_sf"/>
</dbReference>
<keyword evidence="9" id="KW-0325">Glycoprotein</keyword>
<dbReference type="SMART" id="SM00063">
    <property type="entry name" value="FRI"/>
    <property type="match status" value="2"/>
</dbReference>
<feature type="disulfide bond" evidence="11">
    <location>
        <begin position="490"/>
        <end position="514"/>
    </location>
</feature>
<feature type="domain" description="FZ" evidence="14">
    <location>
        <begin position="203"/>
        <end position="328"/>
    </location>
</feature>
<dbReference type="GO" id="GO:0005886">
    <property type="term" value="C:plasma membrane"/>
    <property type="evidence" value="ECO:0007669"/>
    <property type="project" value="UniProtKB-SubCell"/>
</dbReference>
<keyword evidence="6" id="KW-0720">Serine protease</keyword>
<evidence type="ECO:0000256" key="12">
    <source>
        <dbReference type="PROSITE-ProRule" id="PRU00124"/>
    </source>
</evidence>
<feature type="disulfide bond" evidence="12">
    <location>
        <begin position="631"/>
        <end position="646"/>
    </location>
</feature>
<comment type="caution">
    <text evidence="12">Lacks conserved residue(s) required for the propagation of feature annotation.</text>
</comment>
<keyword evidence="8 12" id="KW-1015">Disulfide bond</keyword>
<dbReference type="FunFam" id="4.10.400.10:FF:000083">
    <property type="entry name" value="Atrial natriuretic peptide-converting enzyme"/>
    <property type="match status" value="1"/>
</dbReference>
<dbReference type="InterPro" id="IPR002172">
    <property type="entry name" value="LDrepeatLR_classA_rpt"/>
</dbReference>
<dbReference type="Pfam" id="PF00057">
    <property type="entry name" value="Ldl_recept_a"/>
    <property type="match status" value="3"/>
</dbReference>
<dbReference type="PROSITE" id="PS01209">
    <property type="entry name" value="LDLRA_1"/>
    <property type="match status" value="2"/>
</dbReference>
<keyword evidence="5" id="KW-0378">Hydrolase</keyword>